<keyword evidence="6" id="KW-1185">Reference proteome</keyword>
<evidence type="ECO:0000256" key="1">
    <source>
        <dbReference type="SAM" id="Coils"/>
    </source>
</evidence>
<keyword evidence="1" id="KW-0175">Coiled coil</keyword>
<accession>A0A9P8Y5T4</accession>
<feature type="region of interest" description="Disordered" evidence="2">
    <location>
        <begin position="633"/>
        <end position="671"/>
    </location>
</feature>
<organism evidence="5 6">
    <name type="scientific">Microdochium trichocladiopsis</name>
    <dbReference type="NCBI Taxonomy" id="1682393"/>
    <lineage>
        <taxon>Eukaryota</taxon>
        <taxon>Fungi</taxon>
        <taxon>Dikarya</taxon>
        <taxon>Ascomycota</taxon>
        <taxon>Pezizomycotina</taxon>
        <taxon>Sordariomycetes</taxon>
        <taxon>Xylariomycetidae</taxon>
        <taxon>Xylariales</taxon>
        <taxon>Microdochiaceae</taxon>
        <taxon>Microdochium</taxon>
    </lineage>
</organism>
<comment type="caution">
    <text evidence="5">The sequence shown here is derived from an EMBL/GenBank/DDBJ whole genome shotgun (WGS) entry which is preliminary data.</text>
</comment>
<evidence type="ECO:0000313" key="5">
    <source>
        <dbReference type="EMBL" id="KAH7029580.1"/>
    </source>
</evidence>
<keyword evidence="3" id="KW-0472">Membrane</keyword>
<feature type="compositionally biased region" description="Polar residues" evidence="2">
    <location>
        <begin position="577"/>
        <end position="597"/>
    </location>
</feature>
<dbReference type="OrthoDB" id="5396681at2759"/>
<dbReference type="AlphaFoldDB" id="A0A9P8Y5T4"/>
<dbReference type="Proteomes" id="UP000756346">
    <property type="component" value="Unassembled WGS sequence"/>
</dbReference>
<feature type="compositionally biased region" description="Polar residues" evidence="2">
    <location>
        <begin position="655"/>
        <end position="671"/>
    </location>
</feature>
<dbReference type="EMBL" id="JAGTJQ010000006">
    <property type="protein sequence ID" value="KAH7029580.1"/>
    <property type="molecule type" value="Genomic_DNA"/>
</dbReference>
<feature type="coiled-coil region" evidence="1">
    <location>
        <begin position="393"/>
        <end position="427"/>
    </location>
</feature>
<dbReference type="InterPro" id="IPR058257">
    <property type="entry name" value="CorA-like_dom"/>
</dbReference>
<protein>
    <recommendedName>
        <fullName evidence="4">CorA-like transporter domain-containing protein</fullName>
    </recommendedName>
</protein>
<sequence>MSSGAGLFIASCRRFGEYPLAILGDNEEEKWRAELHKQWFDDEEERPFMDMFNVNKTELRGFDFSEALPEGHARYHYITEDDLRSHLGMGASGSDDWAIKQDPKCRVFLFESLNPWTFLLRVKAGMAKLLFTYHQVHSYYLYFMGFHVQYGMAMSLHDNYGSFHGDDSLEERSLAIPELGRSGHRIRLSYALRTAMWQRPTHMEMQRRNENLTVDEIHKKEDHEWCKPEAIVHHQFDLITGNSLWIITTARLDTEGSKKSPIWERFLSPLFNEKNKSQAFETPQSALQANFDVHLRLAHWSIGEWSEFIQHMESSLSLVTWDMSDNPVEIYDNRNMRRLGRLSEKIDLCILDIQSNKKVLVHLQTFYKSRLGDLDTLHGYQWCHWEEHSFQTVRAFSARLDNVMSELENVRDRLEALKRMLAIREATISTLLQMQNNTEVIILSKQGQREAIIMGMFQYIALIYLPISVVSSVFSTDIVKFQDLEPGQLLSYSQEALVFWLATSLGLTVLTIGISEVVKRWRTAKHDRYVEELARADDVKPLTVEDFLDDEESIRDTRVFSVKGLRDRGRRMAAWLSSRNKASTTDVSATQMPASHQPSRKKRRTKILRPFKRISRRSSTASWAGGVQAVAATNPGGEVLPMSTLDPPKTPQVLDVSQDNTKNDAPSNGAV</sequence>
<feature type="region of interest" description="Disordered" evidence="2">
    <location>
        <begin position="577"/>
        <end position="605"/>
    </location>
</feature>
<keyword evidence="3" id="KW-0812">Transmembrane</keyword>
<dbReference type="Pfam" id="PF26616">
    <property type="entry name" value="CorA-like"/>
    <property type="match status" value="1"/>
</dbReference>
<evidence type="ECO:0000256" key="3">
    <source>
        <dbReference type="SAM" id="Phobius"/>
    </source>
</evidence>
<dbReference type="RefSeq" id="XP_046011868.1">
    <property type="nucleotide sequence ID" value="XM_046161941.1"/>
</dbReference>
<name>A0A9P8Y5T4_9PEZI</name>
<dbReference type="GeneID" id="70191487"/>
<proteinExistence type="predicted"/>
<reference evidence="5" key="1">
    <citation type="journal article" date="2021" name="Nat. Commun.">
        <title>Genetic determinants of endophytism in the Arabidopsis root mycobiome.</title>
        <authorList>
            <person name="Mesny F."/>
            <person name="Miyauchi S."/>
            <person name="Thiergart T."/>
            <person name="Pickel B."/>
            <person name="Atanasova L."/>
            <person name="Karlsson M."/>
            <person name="Huettel B."/>
            <person name="Barry K.W."/>
            <person name="Haridas S."/>
            <person name="Chen C."/>
            <person name="Bauer D."/>
            <person name="Andreopoulos W."/>
            <person name="Pangilinan J."/>
            <person name="LaButti K."/>
            <person name="Riley R."/>
            <person name="Lipzen A."/>
            <person name="Clum A."/>
            <person name="Drula E."/>
            <person name="Henrissat B."/>
            <person name="Kohler A."/>
            <person name="Grigoriev I.V."/>
            <person name="Martin F.M."/>
            <person name="Hacquard S."/>
        </authorList>
    </citation>
    <scope>NUCLEOTIDE SEQUENCE</scope>
    <source>
        <strain evidence="5">MPI-CAGE-CH-0230</strain>
    </source>
</reference>
<feature type="transmembrane region" description="Helical" evidence="3">
    <location>
        <begin position="451"/>
        <end position="476"/>
    </location>
</feature>
<evidence type="ECO:0000313" key="6">
    <source>
        <dbReference type="Proteomes" id="UP000756346"/>
    </source>
</evidence>
<evidence type="ECO:0000256" key="2">
    <source>
        <dbReference type="SAM" id="MobiDB-lite"/>
    </source>
</evidence>
<evidence type="ECO:0000259" key="4">
    <source>
        <dbReference type="Pfam" id="PF26616"/>
    </source>
</evidence>
<gene>
    <name evidence="5" type="ORF">B0I36DRAFT_411571</name>
</gene>
<feature type="domain" description="CorA-like transporter" evidence="4">
    <location>
        <begin position="10"/>
        <end position="318"/>
    </location>
</feature>
<feature type="transmembrane region" description="Helical" evidence="3">
    <location>
        <begin position="496"/>
        <end position="518"/>
    </location>
</feature>
<keyword evidence="3" id="KW-1133">Transmembrane helix</keyword>